<evidence type="ECO:0000256" key="2">
    <source>
        <dbReference type="ARBA" id="ARBA00004496"/>
    </source>
</evidence>
<name>A0AAD9IGK5_PROWI</name>
<dbReference type="GO" id="GO:0000387">
    <property type="term" value="P:spliceosomal snRNP assembly"/>
    <property type="evidence" value="ECO:0007669"/>
    <property type="project" value="TreeGrafter"/>
</dbReference>
<evidence type="ECO:0000256" key="5">
    <source>
        <dbReference type="SAM" id="MobiDB-lite"/>
    </source>
</evidence>
<dbReference type="GO" id="GO:0034715">
    <property type="term" value="C:pICln-Sm protein complex"/>
    <property type="evidence" value="ECO:0007669"/>
    <property type="project" value="TreeGrafter"/>
</dbReference>
<reference evidence="6" key="1">
    <citation type="submission" date="2021-01" db="EMBL/GenBank/DDBJ databases">
        <authorList>
            <person name="Eckstrom K.M.E."/>
        </authorList>
    </citation>
    <scope>NUCLEOTIDE SEQUENCE</scope>
    <source>
        <strain evidence="6">UVCC 0001</strain>
    </source>
</reference>
<dbReference type="GO" id="GO:0005829">
    <property type="term" value="C:cytosol"/>
    <property type="evidence" value="ECO:0007669"/>
    <property type="project" value="TreeGrafter"/>
</dbReference>
<feature type="region of interest" description="Disordered" evidence="5">
    <location>
        <begin position="131"/>
        <end position="158"/>
    </location>
</feature>
<evidence type="ECO:0000313" key="7">
    <source>
        <dbReference type="Proteomes" id="UP001255856"/>
    </source>
</evidence>
<gene>
    <name evidence="6" type="ORF">QBZ16_004880</name>
</gene>
<proteinExistence type="predicted"/>
<dbReference type="PANTHER" id="PTHR21399">
    <property type="entry name" value="CHLORIDE CONDUCTANCE REGULATORY PROTEIN ICLN"/>
    <property type="match status" value="1"/>
</dbReference>
<feature type="compositionally biased region" description="Acidic residues" evidence="5">
    <location>
        <begin position="94"/>
        <end position="107"/>
    </location>
</feature>
<comment type="subcellular location">
    <subcellularLocation>
        <location evidence="2">Cytoplasm</location>
    </subcellularLocation>
    <subcellularLocation>
        <location evidence="1">Nucleus</location>
    </subcellularLocation>
</comment>
<evidence type="ECO:0000313" key="6">
    <source>
        <dbReference type="EMBL" id="KAK2077246.1"/>
    </source>
</evidence>
<dbReference type="Gene3D" id="2.30.29.30">
    <property type="entry name" value="Pleckstrin-homology domain (PH domain)/Phosphotyrosine-binding domain (PTB)"/>
    <property type="match status" value="1"/>
</dbReference>
<accession>A0AAD9IGK5</accession>
<feature type="region of interest" description="Disordered" evidence="5">
    <location>
        <begin position="94"/>
        <end position="117"/>
    </location>
</feature>
<dbReference type="Proteomes" id="UP001255856">
    <property type="component" value="Unassembled WGS sequence"/>
</dbReference>
<keyword evidence="4" id="KW-0539">Nucleus</keyword>
<dbReference type="Pfam" id="PF03517">
    <property type="entry name" value="Voldacs"/>
    <property type="match status" value="1"/>
</dbReference>
<evidence type="ECO:0000256" key="3">
    <source>
        <dbReference type="ARBA" id="ARBA00022490"/>
    </source>
</evidence>
<sequence>MAPSQHGDGLAPLAGQPDEAVFHEFGALRLRQGTSEELSHGRIVIKEEHVEWVPDGEQEPAWTLDFHDITMHAIVSADEDQAAALYLQVCIGDDYPEEEEESEEEGGDGQAALGPDLWLIPDDPEAVPALYEAFSAGAERNPDVDSDEDSDASGSGFCFNEEEALEATGFCY</sequence>
<dbReference type="InterPro" id="IPR011993">
    <property type="entry name" value="PH-like_dom_sf"/>
</dbReference>
<protein>
    <submittedName>
        <fullName evidence="6">Uncharacterized protein</fullName>
    </submittedName>
</protein>
<dbReference type="PANTHER" id="PTHR21399:SF0">
    <property type="entry name" value="METHYLOSOME SUBUNIT PICLN"/>
    <property type="match status" value="1"/>
</dbReference>
<dbReference type="GO" id="GO:0005681">
    <property type="term" value="C:spliceosomal complex"/>
    <property type="evidence" value="ECO:0007669"/>
    <property type="project" value="TreeGrafter"/>
</dbReference>
<organism evidence="6 7">
    <name type="scientific">Prototheca wickerhamii</name>
    <dbReference type="NCBI Taxonomy" id="3111"/>
    <lineage>
        <taxon>Eukaryota</taxon>
        <taxon>Viridiplantae</taxon>
        <taxon>Chlorophyta</taxon>
        <taxon>core chlorophytes</taxon>
        <taxon>Trebouxiophyceae</taxon>
        <taxon>Chlorellales</taxon>
        <taxon>Chlorellaceae</taxon>
        <taxon>Prototheca</taxon>
    </lineage>
</organism>
<dbReference type="EMBL" id="JASFZW010000007">
    <property type="protein sequence ID" value="KAK2077246.1"/>
    <property type="molecule type" value="Genomic_DNA"/>
</dbReference>
<dbReference type="InterPro" id="IPR039924">
    <property type="entry name" value="ICln/Lot5/Saf5"/>
</dbReference>
<evidence type="ECO:0000256" key="4">
    <source>
        <dbReference type="ARBA" id="ARBA00023242"/>
    </source>
</evidence>
<dbReference type="AlphaFoldDB" id="A0AAD9IGK5"/>
<comment type="caution">
    <text evidence="6">The sequence shown here is derived from an EMBL/GenBank/DDBJ whole genome shotgun (WGS) entry which is preliminary data.</text>
</comment>
<keyword evidence="3" id="KW-0963">Cytoplasm</keyword>
<dbReference type="GO" id="GO:0045292">
    <property type="term" value="P:mRNA cis splicing, via spliceosome"/>
    <property type="evidence" value="ECO:0007669"/>
    <property type="project" value="TreeGrafter"/>
</dbReference>
<keyword evidence="7" id="KW-1185">Reference proteome</keyword>
<evidence type="ECO:0000256" key="1">
    <source>
        <dbReference type="ARBA" id="ARBA00004123"/>
    </source>
</evidence>